<keyword evidence="3" id="KW-0479">Metal-binding</keyword>
<name>A0A2T6ZVN1_TUBBO</name>
<feature type="region of interest" description="Disordered" evidence="6">
    <location>
        <begin position="40"/>
        <end position="61"/>
    </location>
</feature>
<keyword evidence="4" id="KW-0378">Hydrolase</keyword>
<dbReference type="AlphaFoldDB" id="A0A2T6ZVN1"/>
<dbReference type="EMBL" id="NESQ01000089">
    <property type="protein sequence ID" value="PUU79561.1"/>
    <property type="molecule type" value="Genomic_DNA"/>
</dbReference>
<evidence type="ECO:0000259" key="8">
    <source>
        <dbReference type="Pfam" id="PF07687"/>
    </source>
</evidence>
<dbReference type="CDD" id="cd05652">
    <property type="entry name" value="M20_ArgE_DapE-like_fungal"/>
    <property type="match status" value="1"/>
</dbReference>
<protein>
    <recommendedName>
        <fullName evidence="8">Peptidase M20 dimerisation domain-containing protein</fullName>
    </recommendedName>
</protein>
<evidence type="ECO:0000256" key="3">
    <source>
        <dbReference type="ARBA" id="ARBA00022723"/>
    </source>
</evidence>
<dbReference type="SUPFAM" id="SSF55031">
    <property type="entry name" value="Bacterial exopeptidase dimerisation domain"/>
    <property type="match status" value="1"/>
</dbReference>
<dbReference type="GO" id="GO:0016787">
    <property type="term" value="F:hydrolase activity"/>
    <property type="evidence" value="ECO:0007669"/>
    <property type="project" value="UniProtKB-KW"/>
</dbReference>
<evidence type="ECO:0000256" key="5">
    <source>
        <dbReference type="ARBA" id="ARBA00022833"/>
    </source>
</evidence>
<dbReference type="Gene3D" id="3.30.70.360">
    <property type="match status" value="1"/>
</dbReference>
<keyword evidence="7" id="KW-0732">Signal</keyword>
<reference evidence="9 10" key="1">
    <citation type="submission" date="2017-04" db="EMBL/GenBank/DDBJ databases">
        <title>Draft genome sequence of Tuber borchii Vittad., a whitish edible truffle.</title>
        <authorList>
            <consortium name="DOE Joint Genome Institute"/>
            <person name="Murat C."/>
            <person name="Kuo A."/>
            <person name="Barry K.W."/>
            <person name="Clum A."/>
            <person name="Dockter R.B."/>
            <person name="Fauchery L."/>
            <person name="Iotti M."/>
            <person name="Kohler A."/>
            <person name="Labutti K."/>
            <person name="Lindquist E.A."/>
            <person name="Lipzen A."/>
            <person name="Ohm R.A."/>
            <person name="Wang M."/>
            <person name="Grigoriev I.V."/>
            <person name="Zambonelli A."/>
            <person name="Martin F.M."/>
        </authorList>
    </citation>
    <scope>NUCLEOTIDE SEQUENCE [LARGE SCALE GENOMIC DNA]</scope>
    <source>
        <strain evidence="9 10">Tbo3840</strain>
    </source>
</reference>
<dbReference type="InterPro" id="IPR036264">
    <property type="entry name" value="Bact_exopeptidase_dim_dom"/>
</dbReference>
<evidence type="ECO:0000256" key="6">
    <source>
        <dbReference type="SAM" id="MobiDB-lite"/>
    </source>
</evidence>
<dbReference type="Pfam" id="PF01546">
    <property type="entry name" value="Peptidase_M20"/>
    <property type="match status" value="1"/>
</dbReference>
<sequence length="406" mass="43663">MKFSTASPVFFIFSLVTAAAANAVPVLALPWGEDGEGKRKGDYGYGGCDGGGTRSPTRRADDSADISASLIELHKNLCEIPSVAPNELAVGDWLATYLESRSFTVEKQEVARNRNNIFAYLGNESQTRTLVTSHIDVVPPYINYTYHSNGTITGRGTNDAKGCVAAQIKAVEALLAEGLIGEGDVAMLFVVAEETDGAGMIKANDLGLTWESVIFGEPTELKLSLGHKGVLRFNIQAFGKAAHSGYPQLGINANDHLVEALYILSKIQFPGSDLLGDSTLNYGVMGGGTAANIISPYANASVAIRLAADPLLVKNLVNEIVRGRSITLTWFERFYGPQYLDHDVEGFETEAQAYGTDIPNLKGNHKRYLYGPGSIFTAHSDAEFVTVTDLIESVEGYKALIMHTLS</sequence>
<dbReference type="Gene3D" id="3.40.630.10">
    <property type="entry name" value="Zn peptidases"/>
    <property type="match status" value="1"/>
</dbReference>
<accession>A0A2T6ZVN1</accession>
<dbReference type="OrthoDB" id="3064516at2759"/>
<keyword evidence="5" id="KW-0862">Zinc</keyword>
<comment type="cofactor">
    <cofactor evidence="1">
        <name>Zn(2+)</name>
        <dbReference type="ChEBI" id="CHEBI:29105"/>
    </cofactor>
</comment>
<feature type="compositionally biased region" description="Gly residues" evidence="6">
    <location>
        <begin position="43"/>
        <end position="53"/>
    </location>
</feature>
<dbReference type="STRING" id="42251.A0A2T6ZVN1"/>
<evidence type="ECO:0000256" key="7">
    <source>
        <dbReference type="SAM" id="SignalP"/>
    </source>
</evidence>
<dbReference type="InterPro" id="IPR050072">
    <property type="entry name" value="Peptidase_M20A"/>
</dbReference>
<proteinExistence type="inferred from homology"/>
<evidence type="ECO:0000313" key="10">
    <source>
        <dbReference type="Proteomes" id="UP000244722"/>
    </source>
</evidence>
<comment type="similarity">
    <text evidence="2">Belongs to the peptidase M20A family.</text>
</comment>
<evidence type="ECO:0000313" key="9">
    <source>
        <dbReference type="EMBL" id="PUU79561.1"/>
    </source>
</evidence>
<evidence type="ECO:0000256" key="2">
    <source>
        <dbReference type="ARBA" id="ARBA00006247"/>
    </source>
</evidence>
<organism evidence="9 10">
    <name type="scientific">Tuber borchii</name>
    <name type="common">White truffle</name>
    <dbReference type="NCBI Taxonomy" id="42251"/>
    <lineage>
        <taxon>Eukaryota</taxon>
        <taxon>Fungi</taxon>
        <taxon>Dikarya</taxon>
        <taxon>Ascomycota</taxon>
        <taxon>Pezizomycotina</taxon>
        <taxon>Pezizomycetes</taxon>
        <taxon>Pezizales</taxon>
        <taxon>Tuberaceae</taxon>
        <taxon>Tuber</taxon>
    </lineage>
</organism>
<feature type="chain" id="PRO_5015488295" description="Peptidase M20 dimerisation domain-containing protein" evidence="7">
    <location>
        <begin position="24"/>
        <end position="406"/>
    </location>
</feature>
<feature type="signal peptide" evidence="7">
    <location>
        <begin position="1"/>
        <end position="23"/>
    </location>
</feature>
<dbReference type="InterPro" id="IPR011650">
    <property type="entry name" value="Peptidase_M20_dimer"/>
</dbReference>
<comment type="caution">
    <text evidence="9">The sequence shown here is derived from an EMBL/GenBank/DDBJ whole genome shotgun (WGS) entry which is preliminary data.</text>
</comment>
<gene>
    <name evidence="9" type="ORF">B9Z19DRAFT_1125063</name>
</gene>
<dbReference type="Proteomes" id="UP000244722">
    <property type="component" value="Unassembled WGS sequence"/>
</dbReference>
<feature type="domain" description="Peptidase M20 dimerisation" evidence="8">
    <location>
        <begin position="226"/>
        <end position="308"/>
    </location>
</feature>
<dbReference type="SUPFAM" id="SSF53187">
    <property type="entry name" value="Zn-dependent exopeptidases"/>
    <property type="match status" value="1"/>
</dbReference>
<keyword evidence="10" id="KW-1185">Reference proteome</keyword>
<dbReference type="InterPro" id="IPR002933">
    <property type="entry name" value="Peptidase_M20"/>
</dbReference>
<dbReference type="Pfam" id="PF07687">
    <property type="entry name" value="M20_dimer"/>
    <property type="match status" value="1"/>
</dbReference>
<dbReference type="PANTHER" id="PTHR43808:SF8">
    <property type="entry name" value="PEPTIDASE M20 DIMERISATION DOMAIN-CONTAINING PROTEIN"/>
    <property type="match status" value="1"/>
</dbReference>
<dbReference type="PANTHER" id="PTHR43808">
    <property type="entry name" value="ACETYLORNITHINE DEACETYLASE"/>
    <property type="match status" value="1"/>
</dbReference>
<evidence type="ECO:0000256" key="1">
    <source>
        <dbReference type="ARBA" id="ARBA00001947"/>
    </source>
</evidence>
<dbReference type="GO" id="GO:0046872">
    <property type="term" value="F:metal ion binding"/>
    <property type="evidence" value="ECO:0007669"/>
    <property type="project" value="UniProtKB-KW"/>
</dbReference>
<evidence type="ECO:0000256" key="4">
    <source>
        <dbReference type="ARBA" id="ARBA00022801"/>
    </source>
</evidence>